<keyword evidence="3" id="KW-0175">Coiled coil</keyword>
<evidence type="ECO:0000256" key="3">
    <source>
        <dbReference type="SAM" id="Coils"/>
    </source>
</evidence>
<name>A0A3N2DYE1_9GAMM</name>
<proteinExistence type="inferred from homology"/>
<reference evidence="6 7" key="1">
    <citation type="submission" date="2018-11" db="EMBL/GenBank/DDBJ databases">
        <title>Genomic Encyclopedia of Type Strains, Phase IV (KMG-IV): sequencing the most valuable type-strain genomes for metagenomic binning, comparative biology and taxonomic classification.</title>
        <authorList>
            <person name="Goeker M."/>
        </authorList>
    </citation>
    <scope>NUCLEOTIDE SEQUENCE [LARGE SCALE GENOMIC DNA]</scope>
    <source>
        <strain evidence="6 7">DSM 100316</strain>
    </source>
</reference>
<keyword evidence="7" id="KW-1185">Reference proteome</keyword>
<comment type="similarity">
    <text evidence="1">Belongs to the bacterial solute-binding protein 3 family.</text>
</comment>
<comment type="caution">
    <text evidence="6">The sequence shown here is derived from an EMBL/GenBank/DDBJ whole genome shotgun (WGS) entry which is preliminary data.</text>
</comment>
<dbReference type="Proteomes" id="UP000275394">
    <property type="component" value="Unassembled WGS sequence"/>
</dbReference>
<dbReference type="CDD" id="cd13530">
    <property type="entry name" value="PBP2_peptides_like"/>
    <property type="match status" value="1"/>
</dbReference>
<protein>
    <submittedName>
        <fullName evidence="6">ABC-type amino acid transport substrate-binding protein</fullName>
    </submittedName>
</protein>
<feature type="domain" description="Solute-binding protein family 3/N-terminal" evidence="5">
    <location>
        <begin position="196"/>
        <end position="442"/>
    </location>
</feature>
<evidence type="ECO:0000259" key="5">
    <source>
        <dbReference type="SMART" id="SM00062"/>
    </source>
</evidence>
<evidence type="ECO:0000256" key="1">
    <source>
        <dbReference type="ARBA" id="ARBA00010333"/>
    </source>
</evidence>
<dbReference type="PANTHER" id="PTHR35936:SF19">
    <property type="entry name" value="AMINO-ACID-BINDING PROTEIN YXEM-RELATED"/>
    <property type="match status" value="1"/>
</dbReference>
<dbReference type="PANTHER" id="PTHR35936">
    <property type="entry name" value="MEMBRANE-BOUND LYTIC MUREIN TRANSGLYCOSYLASE F"/>
    <property type="match status" value="1"/>
</dbReference>
<evidence type="ECO:0000256" key="4">
    <source>
        <dbReference type="SAM" id="Phobius"/>
    </source>
</evidence>
<organism evidence="6 7">
    <name type="scientific">Sinobacterium caligoides</name>
    <dbReference type="NCBI Taxonomy" id="933926"/>
    <lineage>
        <taxon>Bacteria</taxon>
        <taxon>Pseudomonadati</taxon>
        <taxon>Pseudomonadota</taxon>
        <taxon>Gammaproteobacteria</taxon>
        <taxon>Cellvibrionales</taxon>
        <taxon>Spongiibacteraceae</taxon>
        <taxon>Sinobacterium</taxon>
    </lineage>
</organism>
<gene>
    <name evidence="6" type="ORF">EDC56_0396</name>
</gene>
<dbReference type="EMBL" id="RKHR01000003">
    <property type="protein sequence ID" value="ROS04880.1"/>
    <property type="molecule type" value="Genomic_DNA"/>
</dbReference>
<dbReference type="AlphaFoldDB" id="A0A3N2DYE1"/>
<dbReference type="InterPro" id="IPR001638">
    <property type="entry name" value="Solute-binding_3/MltF_N"/>
</dbReference>
<dbReference type="Gene3D" id="3.40.190.10">
    <property type="entry name" value="Periplasmic binding protein-like II"/>
    <property type="match status" value="2"/>
</dbReference>
<keyword evidence="4" id="KW-0472">Membrane</keyword>
<accession>A0A3N2DYE1</accession>
<evidence type="ECO:0000256" key="2">
    <source>
        <dbReference type="ARBA" id="ARBA00022729"/>
    </source>
</evidence>
<feature type="transmembrane region" description="Helical" evidence="4">
    <location>
        <begin position="16"/>
        <end position="37"/>
    </location>
</feature>
<dbReference type="SUPFAM" id="SSF53850">
    <property type="entry name" value="Periplasmic binding protein-like II"/>
    <property type="match status" value="1"/>
</dbReference>
<feature type="coiled-coil region" evidence="3">
    <location>
        <begin position="56"/>
        <end position="83"/>
    </location>
</feature>
<evidence type="ECO:0000313" key="6">
    <source>
        <dbReference type="EMBL" id="ROS04880.1"/>
    </source>
</evidence>
<keyword evidence="4" id="KW-0812">Transmembrane</keyword>
<dbReference type="Pfam" id="PF00497">
    <property type="entry name" value="SBP_bac_3"/>
    <property type="match status" value="1"/>
</dbReference>
<dbReference type="SMART" id="SM00062">
    <property type="entry name" value="PBPb"/>
    <property type="match status" value="1"/>
</dbReference>
<dbReference type="RefSeq" id="WP_162844050.1">
    <property type="nucleotide sequence ID" value="NZ_RKHR01000003.1"/>
</dbReference>
<evidence type="ECO:0000313" key="7">
    <source>
        <dbReference type="Proteomes" id="UP000275394"/>
    </source>
</evidence>
<sequence>MEMLLKSATRLKTKHVMALVFLVLQFLWMMGATYFLVEKTQLSPLVDRVTLLRDQVDEKDKDVDIFKAKANKLEDNFNSIQQQRNQPALLSPANEQDIISSQLNFSWSYAGNNEFQRYILEMRNLDDGKDYSFNVTNLGLESMHVPVYRVGYGEFLWRVTPGHRFGDVDLVQGGGSNYSLFRVFSSAWRKVLKKREILVATTPKMSGVFARVSANNELVGFDIDLIKWVIDEINYKENLDVPIKVSFVSLPWDQLLPKLRDQEVDIVVSSMTATKEREVSFNVVFSEKYFRAHELFVVKKTPVNGFPDGLKGGVVGVIDNTTSESTAIYLSKIYGFKVNSKFKYYGDMLKALEAGEINFVVADKVDAMVHVNSEWFEIYGPDLDEVMKEFYKESFGHEEQYYAFALRRELSDELLNKINEIILSPRGQAKLSQLEKRWVYGA</sequence>
<keyword evidence="2" id="KW-0732">Signal</keyword>
<keyword evidence="4" id="KW-1133">Transmembrane helix</keyword>